<feature type="non-terminal residue" evidence="2">
    <location>
        <position position="1"/>
    </location>
</feature>
<evidence type="ECO:0000313" key="2">
    <source>
        <dbReference type="EMBL" id="GFH27083.1"/>
    </source>
</evidence>
<dbReference type="Proteomes" id="UP000485058">
    <property type="component" value="Unassembled WGS sequence"/>
</dbReference>
<feature type="non-terminal residue" evidence="2">
    <location>
        <position position="523"/>
    </location>
</feature>
<evidence type="ECO:0008006" key="4">
    <source>
        <dbReference type="Google" id="ProtNLM"/>
    </source>
</evidence>
<dbReference type="SUPFAM" id="SSF53850">
    <property type="entry name" value="Periplasmic binding protein-like II"/>
    <property type="match status" value="1"/>
</dbReference>
<evidence type="ECO:0000313" key="3">
    <source>
        <dbReference type="Proteomes" id="UP000485058"/>
    </source>
</evidence>
<comment type="caution">
    <text evidence="2">The sequence shown here is derived from an EMBL/GenBank/DDBJ whole genome shotgun (WGS) entry which is preliminary data.</text>
</comment>
<feature type="compositionally biased region" description="Low complexity" evidence="1">
    <location>
        <begin position="207"/>
        <end position="224"/>
    </location>
</feature>
<keyword evidence="3" id="KW-1185">Reference proteome</keyword>
<gene>
    <name evidence="2" type="ORF">HaLaN_25346</name>
</gene>
<dbReference type="AlphaFoldDB" id="A0A699ZWL5"/>
<proteinExistence type="predicted"/>
<evidence type="ECO:0000256" key="1">
    <source>
        <dbReference type="SAM" id="MobiDB-lite"/>
    </source>
</evidence>
<protein>
    <recommendedName>
        <fullName evidence="4">Guanylate cyclase domain-containing protein</fullName>
    </recommendedName>
</protein>
<dbReference type="Gene3D" id="3.40.190.10">
    <property type="entry name" value="Periplasmic binding protein-like II"/>
    <property type="match status" value="1"/>
</dbReference>
<name>A0A699ZWL5_HAELA</name>
<accession>A0A699ZWL5</accession>
<feature type="compositionally biased region" description="Acidic residues" evidence="1">
    <location>
        <begin position="225"/>
        <end position="241"/>
    </location>
</feature>
<dbReference type="EMBL" id="BLLF01003342">
    <property type="protein sequence ID" value="GFH27083.1"/>
    <property type="molecule type" value="Genomic_DNA"/>
</dbReference>
<reference evidence="2 3" key="1">
    <citation type="submission" date="2020-02" db="EMBL/GenBank/DDBJ databases">
        <title>Draft genome sequence of Haematococcus lacustris strain NIES-144.</title>
        <authorList>
            <person name="Morimoto D."/>
            <person name="Nakagawa S."/>
            <person name="Yoshida T."/>
            <person name="Sawayama S."/>
        </authorList>
    </citation>
    <scope>NUCLEOTIDE SEQUENCE [LARGE SCALE GENOMIC DNA]</scope>
    <source>
        <strain evidence="2 3">NIES-144</strain>
    </source>
</reference>
<sequence>FQSPKLYGTDYVSSPFVEQLAIVLFRLDVSQVLHDCHNSIGSSGCVPTALLPVAASIANQLLTNLAAVLDLYDRRPLDTDDVPVLASGQLWDTGSLLHISSLYSSVRTHAEVLVYKAPMPSSSGSLISSCAVPVVDNTTTPQSPAAQRRHRRALASTHLPEEQEPVKPLLPSRPWPAASAGHGAELHQRHQSRQALQGDAPLAPEESSSSGSGVDSGGDNSPGSDLEESSMEESSMEESSSDDSGSNLDSGDEEVDWVSPSGTTAIPQSVLAFMDMPSTAVYEGPLDANTRQQWEYQALGRFDESGRLLGPQFPRTHLLLLYRLDWFNSLGLKPPNTWEELIAVTLALRSLNGFSSGPGNLDKLVMIGEVAPSDGLRLPAVQGSLDVRRWPQPGSLSSNWTLMPPGVPPALNSSEPKMAMCLDLALHCKAGDLLAAILASLTQSKGTQQAESCLAGHRCAAAGLAAGPGGHVAADQQPSRGRGLAAIRPVGQPGPAHLQPARAPAKLLSPQPPLCAGQLRHDH</sequence>
<organism evidence="2 3">
    <name type="scientific">Haematococcus lacustris</name>
    <name type="common">Green alga</name>
    <name type="synonym">Haematococcus pluvialis</name>
    <dbReference type="NCBI Taxonomy" id="44745"/>
    <lineage>
        <taxon>Eukaryota</taxon>
        <taxon>Viridiplantae</taxon>
        <taxon>Chlorophyta</taxon>
        <taxon>core chlorophytes</taxon>
        <taxon>Chlorophyceae</taxon>
        <taxon>CS clade</taxon>
        <taxon>Chlamydomonadales</taxon>
        <taxon>Haematococcaceae</taxon>
        <taxon>Haematococcus</taxon>
    </lineage>
</organism>
<feature type="region of interest" description="Disordered" evidence="1">
    <location>
        <begin position="492"/>
        <end position="523"/>
    </location>
</feature>
<feature type="region of interest" description="Disordered" evidence="1">
    <location>
        <begin position="138"/>
        <end position="261"/>
    </location>
</feature>